<dbReference type="NCBIfam" id="TIGR01829">
    <property type="entry name" value="AcAcCoA_reduct"/>
    <property type="match status" value="1"/>
</dbReference>
<comment type="similarity">
    <text evidence="1">Belongs to the short-chain dehydrogenases/reductases (SDR) family.</text>
</comment>
<reference evidence="4 5" key="1">
    <citation type="submission" date="2021-09" db="EMBL/GenBank/DDBJ databases">
        <title>The complete genome sequence of a new microorganism.</title>
        <authorList>
            <person name="Zi Z."/>
        </authorList>
    </citation>
    <scope>NUCLEOTIDE SEQUENCE [LARGE SCALE GENOMIC DNA]</scope>
    <source>
        <strain evidence="4 5">WGZ8</strain>
    </source>
</reference>
<dbReference type="InterPro" id="IPR002347">
    <property type="entry name" value="SDR_fam"/>
</dbReference>
<dbReference type="Gene3D" id="3.40.50.720">
    <property type="entry name" value="NAD(P)-binding Rossmann-like Domain"/>
    <property type="match status" value="1"/>
</dbReference>
<dbReference type="PROSITE" id="PS00061">
    <property type="entry name" value="ADH_SHORT"/>
    <property type="match status" value="1"/>
</dbReference>
<dbReference type="Pfam" id="PF13561">
    <property type="entry name" value="adh_short_C2"/>
    <property type="match status" value="1"/>
</dbReference>
<evidence type="ECO:0000259" key="3">
    <source>
        <dbReference type="SMART" id="SM00822"/>
    </source>
</evidence>
<dbReference type="EMBL" id="JAIRBM010000011">
    <property type="protein sequence ID" value="MBZ6077642.1"/>
    <property type="molecule type" value="Genomic_DNA"/>
</dbReference>
<dbReference type="GO" id="GO:0018454">
    <property type="term" value="F:acetoacetyl-CoA reductase activity"/>
    <property type="evidence" value="ECO:0007669"/>
    <property type="project" value="UniProtKB-EC"/>
</dbReference>
<protein>
    <submittedName>
        <fullName evidence="4">Acetoacetyl-CoA reductase</fullName>
        <ecNumber evidence="4">1.1.1.36</ecNumber>
    </submittedName>
</protein>
<dbReference type="NCBIfam" id="NF009466">
    <property type="entry name" value="PRK12826.1-2"/>
    <property type="match status" value="1"/>
</dbReference>
<dbReference type="InterPro" id="IPR020904">
    <property type="entry name" value="Sc_DH/Rdtase_CS"/>
</dbReference>
<dbReference type="NCBIfam" id="NF009464">
    <property type="entry name" value="PRK12824.1"/>
    <property type="match status" value="1"/>
</dbReference>
<keyword evidence="2 4" id="KW-0560">Oxidoreductase</keyword>
<dbReference type="InterPro" id="IPR036291">
    <property type="entry name" value="NAD(P)-bd_dom_sf"/>
</dbReference>
<evidence type="ECO:0000256" key="1">
    <source>
        <dbReference type="ARBA" id="ARBA00006484"/>
    </source>
</evidence>
<feature type="domain" description="Ketoreductase" evidence="3">
    <location>
        <begin position="3"/>
        <end position="183"/>
    </location>
</feature>
<dbReference type="RefSeq" id="WP_224314232.1">
    <property type="nucleotide sequence ID" value="NZ_JAIRBM010000011.1"/>
</dbReference>
<accession>A0ABS7VQ15</accession>
<dbReference type="PRINTS" id="PR00081">
    <property type="entry name" value="GDHRDH"/>
</dbReference>
<evidence type="ECO:0000256" key="2">
    <source>
        <dbReference type="ARBA" id="ARBA00023002"/>
    </source>
</evidence>
<evidence type="ECO:0000313" key="4">
    <source>
        <dbReference type="EMBL" id="MBZ6077642.1"/>
    </source>
</evidence>
<gene>
    <name evidence="4" type="primary">phbB</name>
    <name evidence="4" type="ORF">K9B37_15290</name>
</gene>
<dbReference type="PANTHER" id="PTHR42879">
    <property type="entry name" value="3-OXOACYL-(ACYL-CARRIER-PROTEIN) REDUCTASE"/>
    <property type="match status" value="1"/>
</dbReference>
<proteinExistence type="inferred from homology"/>
<dbReference type="Proteomes" id="UP000704176">
    <property type="component" value="Unassembled WGS sequence"/>
</dbReference>
<organism evidence="4 5">
    <name type="scientific">Microvirga puerhi</name>
    <dbReference type="NCBI Taxonomy" id="2876078"/>
    <lineage>
        <taxon>Bacteria</taxon>
        <taxon>Pseudomonadati</taxon>
        <taxon>Pseudomonadota</taxon>
        <taxon>Alphaproteobacteria</taxon>
        <taxon>Hyphomicrobiales</taxon>
        <taxon>Methylobacteriaceae</taxon>
        <taxon>Microvirga</taxon>
    </lineage>
</organism>
<dbReference type="PANTHER" id="PTHR42879:SF2">
    <property type="entry name" value="3-OXOACYL-[ACYL-CARRIER-PROTEIN] REDUCTASE FABG"/>
    <property type="match status" value="1"/>
</dbReference>
<keyword evidence="5" id="KW-1185">Reference proteome</keyword>
<dbReference type="SUPFAM" id="SSF51735">
    <property type="entry name" value="NAD(P)-binding Rossmann-fold domains"/>
    <property type="match status" value="1"/>
</dbReference>
<dbReference type="SMART" id="SM00822">
    <property type="entry name" value="PKS_KR"/>
    <property type="match status" value="1"/>
</dbReference>
<dbReference type="InterPro" id="IPR011283">
    <property type="entry name" value="Acetoacetyl-CoA_reductase"/>
</dbReference>
<dbReference type="PRINTS" id="PR00080">
    <property type="entry name" value="SDRFAMILY"/>
</dbReference>
<dbReference type="InterPro" id="IPR050259">
    <property type="entry name" value="SDR"/>
</dbReference>
<name>A0ABS7VQ15_9HYPH</name>
<evidence type="ECO:0000313" key="5">
    <source>
        <dbReference type="Proteomes" id="UP000704176"/>
    </source>
</evidence>
<dbReference type="EC" id="1.1.1.36" evidence="4"/>
<dbReference type="CDD" id="cd05333">
    <property type="entry name" value="BKR_SDR_c"/>
    <property type="match status" value="1"/>
</dbReference>
<sequence>MARVALVTGGTRGIGAAISRALKAAGYTVVANYGGNDEAAWKFKAETGIPVYKFDVSDHTACEAGIRTIESEFGPIDILVNNAGITRDGMFHRMTFDQWSIVLRTNLDSMFTCTRPVIEGMRERGFGRIILISSINGQKGQMGQTNYSAAKAGVIGFAKALALENANKGVTVNVIAPGYIATEMVQAVPEEVLKTKVLPLIPVGRLGEAEEIARSVLFLAGEDAGFVTGSTLTVNGGQYMT</sequence>
<comment type="caution">
    <text evidence="4">The sequence shown here is derived from an EMBL/GenBank/DDBJ whole genome shotgun (WGS) entry which is preliminary data.</text>
</comment>
<dbReference type="InterPro" id="IPR057326">
    <property type="entry name" value="KR_dom"/>
</dbReference>